<dbReference type="GO" id="GO:0016226">
    <property type="term" value="P:iron-sulfur cluster assembly"/>
    <property type="evidence" value="ECO:0007669"/>
    <property type="project" value="InterPro"/>
</dbReference>
<dbReference type="OrthoDB" id="9768262at2"/>
<dbReference type="Pfam" id="PF19295">
    <property type="entry name" value="SufBD_N"/>
    <property type="match status" value="1"/>
</dbReference>
<evidence type="ECO:0000313" key="5">
    <source>
        <dbReference type="Proteomes" id="UP000235116"/>
    </source>
</evidence>
<dbReference type="InterPro" id="IPR011542">
    <property type="entry name" value="SUF_FeS_clus_asmbl_SufD"/>
</dbReference>
<reference evidence="5" key="1">
    <citation type="submission" date="2017-08" db="EMBL/GenBank/DDBJ databases">
        <title>Direct submision.</title>
        <authorList>
            <person name="Kim S.-J."/>
            <person name="Rhee S.-K."/>
        </authorList>
    </citation>
    <scope>NUCLEOTIDE SEQUENCE [LARGE SCALE GENOMIC DNA]</scope>
    <source>
        <strain evidence="5">GI5</strain>
    </source>
</reference>
<feature type="domain" description="SUF system FeS cluster assembly SufBD N-terminal" evidence="3">
    <location>
        <begin position="11"/>
        <end position="167"/>
    </location>
</feature>
<dbReference type="InterPro" id="IPR037284">
    <property type="entry name" value="SUF_FeS_clus_asmbl_SufBD_sf"/>
</dbReference>
<dbReference type="RefSeq" id="WP_101894929.1">
    <property type="nucleotide sequence ID" value="NZ_CP022684.1"/>
</dbReference>
<protein>
    <submittedName>
        <fullName evidence="4">Fe-S cluster assembly protein SufD</fullName>
    </submittedName>
</protein>
<organism evidence="4 5">
    <name type="scientific">Ketobacter alkanivorans</name>
    <dbReference type="NCBI Taxonomy" id="1917421"/>
    <lineage>
        <taxon>Bacteria</taxon>
        <taxon>Pseudomonadati</taxon>
        <taxon>Pseudomonadota</taxon>
        <taxon>Gammaproteobacteria</taxon>
        <taxon>Pseudomonadales</taxon>
        <taxon>Ketobacteraceae</taxon>
        <taxon>Ketobacter</taxon>
    </lineage>
</organism>
<gene>
    <name evidence="4" type="primary">sufD</name>
    <name evidence="4" type="ORF">Kalk_14475</name>
</gene>
<dbReference type="InterPro" id="IPR000825">
    <property type="entry name" value="SUF_FeS_clus_asmbl_SufBD_core"/>
</dbReference>
<dbReference type="EMBL" id="CP022684">
    <property type="protein sequence ID" value="AUM13554.1"/>
    <property type="molecule type" value="Genomic_DNA"/>
</dbReference>
<sequence length="442" mass="49790">MITPLEFKQQAQTSLRQTESLEWLNLPAKAQATFADMDIPTRKTEAWKYTPLTALLNHDYLQQTASGNVDERAAKKRFGQLTDSSRLVFINGHFHQDLSSYSDLENQGIVTLFSNANDAQKELINRELGTAFEPQQHLFAAFNYGSIDEGVLLHAPKDFKVQQTVHVVYLSTTEPSDSLAQTRLLICAESGSSLELVEQFDSLGSSNVFHNHMTEISLHANARLTHLRLQVEDEQLSHINGTHIKLAAGSHYEQHAIAFGSQLKRNDINVNFNGSNAYCRLNGVFLSKHKQHIDNHLNLEHAVPHCNSDTVYKGFITDSSRAVFNGRIHIHKHAQKTEAHLNNKNLLLSKQAELDTKPELEIYADDVKCSHGASIGKLDNKSLFYFQSRGIDRATAEAMLCLGFVNEMVEQFPNEAVVDLARERLSEFFNDVDKLNHLWTLG</sequence>
<dbReference type="SUPFAM" id="SSF101960">
    <property type="entry name" value="Stabilizer of iron transporter SufD"/>
    <property type="match status" value="1"/>
</dbReference>
<dbReference type="PANTHER" id="PTHR43575:SF1">
    <property type="entry name" value="PROTEIN ABCI7, CHLOROPLASTIC"/>
    <property type="match status" value="1"/>
</dbReference>
<comment type="similarity">
    <text evidence="1">Belongs to the iron-sulfur cluster assembly SufBD family.</text>
</comment>
<dbReference type="InterPro" id="IPR055346">
    <property type="entry name" value="Fe-S_cluster_assembly_SufBD"/>
</dbReference>
<keyword evidence="5" id="KW-1185">Reference proteome</keyword>
<accession>A0A2K9LRU8</accession>
<dbReference type="InterPro" id="IPR045595">
    <property type="entry name" value="SufBD_N"/>
</dbReference>
<evidence type="ECO:0000259" key="2">
    <source>
        <dbReference type="Pfam" id="PF01458"/>
    </source>
</evidence>
<feature type="domain" description="SUF system FeS cluster assembly SufBD core" evidence="2">
    <location>
        <begin position="176"/>
        <end position="404"/>
    </location>
</feature>
<evidence type="ECO:0000259" key="3">
    <source>
        <dbReference type="Pfam" id="PF19295"/>
    </source>
</evidence>
<dbReference type="Pfam" id="PF01458">
    <property type="entry name" value="SUFBD_core"/>
    <property type="match status" value="1"/>
</dbReference>
<dbReference type="AlphaFoldDB" id="A0A2K9LRU8"/>
<dbReference type="PANTHER" id="PTHR43575">
    <property type="entry name" value="PROTEIN ABCI7, CHLOROPLASTIC"/>
    <property type="match status" value="1"/>
</dbReference>
<dbReference type="KEGG" id="kak:Kalk_14475"/>
<evidence type="ECO:0000313" key="4">
    <source>
        <dbReference type="EMBL" id="AUM13554.1"/>
    </source>
</evidence>
<dbReference type="Proteomes" id="UP000235116">
    <property type="component" value="Chromosome"/>
</dbReference>
<name>A0A2K9LRU8_9GAMM</name>
<proteinExistence type="inferred from homology"/>
<evidence type="ECO:0000256" key="1">
    <source>
        <dbReference type="ARBA" id="ARBA00043967"/>
    </source>
</evidence>
<dbReference type="NCBIfam" id="TIGR01981">
    <property type="entry name" value="sufD"/>
    <property type="match status" value="1"/>
</dbReference>